<organism evidence="6 7">
    <name type="scientific">Corynebacterium parakroppenstedtii</name>
    <dbReference type="NCBI Taxonomy" id="2828363"/>
    <lineage>
        <taxon>Bacteria</taxon>
        <taxon>Bacillati</taxon>
        <taxon>Actinomycetota</taxon>
        <taxon>Actinomycetes</taxon>
        <taxon>Mycobacteriales</taxon>
        <taxon>Corynebacteriaceae</taxon>
        <taxon>Corynebacterium</taxon>
    </lineage>
</organism>
<dbReference type="EMBL" id="JAKJKU010000001">
    <property type="protein sequence ID" value="MCF6773254.1"/>
    <property type="molecule type" value="Genomic_DNA"/>
</dbReference>
<reference evidence="6 7" key="1">
    <citation type="submission" date="2022-01" db="EMBL/GenBank/DDBJ databases">
        <title>Identification and Characterization of Corynebacterium sp.</title>
        <authorList>
            <person name="Luo Q."/>
            <person name="Qu P."/>
            <person name="Chen Q."/>
        </authorList>
    </citation>
    <scope>NUCLEOTIDE SEQUENCE [LARGE SCALE GENOMIC DNA]</scope>
    <source>
        <strain evidence="6 7">MC-12</strain>
    </source>
</reference>
<evidence type="ECO:0000256" key="2">
    <source>
        <dbReference type="ARBA" id="ARBA00022630"/>
    </source>
</evidence>
<keyword evidence="4 6" id="KW-0560">Oxidoreductase</keyword>
<name>A0ABS9HJ73_9CORY</name>
<evidence type="ECO:0000259" key="5">
    <source>
        <dbReference type="Pfam" id="PF01266"/>
    </source>
</evidence>
<comment type="caution">
    <text evidence="6">The sequence shown here is derived from an EMBL/GenBank/DDBJ whole genome shotgun (WGS) entry which is preliminary data.</text>
</comment>
<dbReference type="Gene3D" id="3.50.50.60">
    <property type="entry name" value="FAD/NAD(P)-binding domain"/>
    <property type="match status" value="1"/>
</dbReference>
<evidence type="ECO:0000256" key="1">
    <source>
        <dbReference type="ARBA" id="ARBA00001974"/>
    </source>
</evidence>
<dbReference type="PANTHER" id="PTHR10961:SF7">
    <property type="entry name" value="FAD DEPENDENT OXIDOREDUCTASE DOMAIN-CONTAINING PROTEIN"/>
    <property type="match status" value="1"/>
</dbReference>
<keyword evidence="7" id="KW-1185">Reference proteome</keyword>
<dbReference type="PANTHER" id="PTHR10961">
    <property type="entry name" value="PEROXISOMAL SARCOSINE OXIDASE"/>
    <property type="match status" value="1"/>
</dbReference>
<dbReference type="GO" id="GO:0050131">
    <property type="term" value="F:N-methyl-L-amino-acid oxidase activity"/>
    <property type="evidence" value="ECO:0007669"/>
    <property type="project" value="UniProtKB-EC"/>
</dbReference>
<keyword evidence="3" id="KW-0274">FAD</keyword>
<keyword evidence="2" id="KW-0285">Flavoprotein</keyword>
<dbReference type="InterPro" id="IPR036188">
    <property type="entry name" value="FAD/NAD-bd_sf"/>
</dbReference>
<protein>
    <submittedName>
        <fullName evidence="6">N-methyl-L-tryptophan oxidase</fullName>
        <ecNumber evidence="6">1.5.3.2</ecNumber>
    </submittedName>
</protein>
<dbReference type="Proteomes" id="UP001200604">
    <property type="component" value="Unassembled WGS sequence"/>
</dbReference>
<dbReference type="SUPFAM" id="SSF54373">
    <property type="entry name" value="FAD-linked reductases, C-terminal domain"/>
    <property type="match status" value="1"/>
</dbReference>
<dbReference type="Pfam" id="PF01266">
    <property type="entry name" value="DAO"/>
    <property type="match status" value="1"/>
</dbReference>
<evidence type="ECO:0000256" key="4">
    <source>
        <dbReference type="ARBA" id="ARBA00023002"/>
    </source>
</evidence>
<evidence type="ECO:0000313" key="6">
    <source>
        <dbReference type="EMBL" id="MCF6773254.1"/>
    </source>
</evidence>
<dbReference type="GeneID" id="92726104"/>
<dbReference type="InterPro" id="IPR006076">
    <property type="entry name" value="FAD-dep_OxRdtase"/>
</dbReference>
<evidence type="ECO:0000256" key="3">
    <source>
        <dbReference type="ARBA" id="ARBA00022827"/>
    </source>
</evidence>
<dbReference type="EC" id="1.5.3.2" evidence="6"/>
<dbReference type="NCBIfam" id="NF008425">
    <property type="entry name" value="PRK11259.1"/>
    <property type="match status" value="1"/>
</dbReference>
<comment type="cofactor">
    <cofactor evidence="1">
        <name>FAD</name>
        <dbReference type="ChEBI" id="CHEBI:57692"/>
    </cofactor>
</comment>
<dbReference type="PROSITE" id="PS00895">
    <property type="entry name" value="3_HYDROXYISOBUT_DH"/>
    <property type="match status" value="1"/>
</dbReference>
<dbReference type="Gene3D" id="3.30.9.10">
    <property type="entry name" value="D-Amino Acid Oxidase, subunit A, domain 2"/>
    <property type="match status" value="1"/>
</dbReference>
<dbReference type="SUPFAM" id="SSF51905">
    <property type="entry name" value="FAD/NAD(P)-binding domain"/>
    <property type="match status" value="1"/>
</dbReference>
<dbReference type="RefSeq" id="WP_046202486.1">
    <property type="nucleotide sequence ID" value="NZ_JAFFSY010000001.1"/>
</dbReference>
<feature type="domain" description="FAD dependent oxidoreductase" evidence="5">
    <location>
        <begin position="16"/>
        <end position="391"/>
    </location>
</feature>
<gene>
    <name evidence="6" type="primary">solA</name>
    <name evidence="6" type="ORF">L3H44_02350</name>
</gene>
<dbReference type="InterPro" id="IPR002204">
    <property type="entry name" value="3-OH-isobutyrate_DH-rel_CS"/>
</dbReference>
<dbReference type="InterPro" id="IPR045170">
    <property type="entry name" value="MTOX"/>
</dbReference>
<sequence>MTSNHGFDKDDGFDADVIVVGLGSMGSAAADRLSERGQKVLGFEQFHRGHDNGSHHGGSRIIRMSYFEHPDYVPLLRRAFELWDELEEDSQQRGWEQLVHYTGGLYAGPPGCTTVEGSRISAVEHGLDHELLLADDIRARFPYFSVQDDEVAVFEKRAGFVRPELTVALQLARAEERGAVLRHRHKVLNIEPRDGGVAVTVVGAVGKEGKPGTQTYGDPEVFTARSVVICLGAWAPGLFEETGIPQRAERQVMHWFSPGEEFPKYERGPVYIHERADELQIYGFPAADGEEAGAKVAFFRNGRTVDPDQLDREVTDAEIDKMRERLLTFVPALGRGEHRNSRGCMYTTTPDEHFVIGRHPRWNDQNIIIACGFSGHGFKFVPVIGEMLADLATDGRTDHPIELFDPLRFTEVRAAVSQEV</sequence>
<accession>A0ABS9HJ73</accession>
<proteinExistence type="predicted"/>
<evidence type="ECO:0000313" key="7">
    <source>
        <dbReference type="Proteomes" id="UP001200604"/>
    </source>
</evidence>